<dbReference type="InterPro" id="IPR029039">
    <property type="entry name" value="Flavoprotein-like_sf"/>
</dbReference>
<feature type="binding site" evidence="9">
    <location>
        <position position="142"/>
    </location>
    <ligand>
        <name>FMN</name>
        <dbReference type="ChEBI" id="CHEBI:58210"/>
    </ligand>
</feature>
<comment type="similarity">
    <text evidence="9">Belongs to the NADPH-dependent diflavin oxidoreductase NDOR1 family.</text>
</comment>
<comment type="subunit">
    <text evidence="9">Interacts with DRE2; as part of the cytosolic iron-sulfur (Fe-S) protein assembly (CIA) machinery.</text>
</comment>
<evidence type="ECO:0000256" key="7">
    <source>
        <dbReference type="ARBA" id="ARBA00022857"/>
    </source>
</evidence>
<dbReference type="Gene3D" id="3.40.50.360">
    <property type="match status" value="1"/>
</dbReference>
<dbReference type="PANTHER" id="PTHR19384">
    <property type="entry name" value="NITRIC OXIDE SYNTHASE-RELATED"/>
    <property type="match status" value="1"/>
</dbReference>
<keyword evidence="4 9" id="KW-0285">Flavoprotein</keyword>
<dbReference type="InterPro" id="IPR001709">
    <property type="entry name" value="Flavoprot_Pyr_Nucl_cyt_Rdtase"/>
</dbReference>
<evidence type="ECO:0000313" key="12">
    <source>
        <dbReference type="EMBL" id="KAL0952815.1"/>
    </source>
</evidence>
<evidence type="ECO:0000256" key="9">
    <source>
        <dbReference type="HAMAP-Rule" id="MF_03178"/>
    </source>
</evidence>
<proteinExistence type="inferred from homology"/>
<dbReference type="Gene3D" id="2.40.30.10">
    <property type="entry name" value="Translation factors"/>
    <property type="match status" value="1"/>
</dbReference>
<dbReference type="EMBL" id="JASNQZ010000010">
    <property type="protein sequence ID" value="KAL0952815.1"/>
    <property type="molecule type" value="Genomic_DNA"/>
</dbReference>
<dbReference type="Pfam" id="PF00175">
    <property type="entry name" value="NAD_binding_1"/>
    <property type="match status" value="1"/>
</dbReference>
<dbReference type="SUPFAM" id="SSF52218">
    <property type="entry name" value="Flavoproteins"/>
    <property type="match status" value="1"/>
</dbReference>
<comment type="similarity">
    <text evidence="9">In the N-terminal section; belongs to the flavodoxin family.</text>
</comment>
<dbReference type="InterPro" id="IPR023173">
    <property type="entry name" value="NADPH_Cyt_P450_Rdtase_alpha"/>
</dbReference>
<feature type="binding site" evidence="9">
    <location>
        <position position="362"/>
    </location>
    <ligand>
        <name>FAD</name>
        <dbReference type="ChEBI" id="CHEBI:57692"/>
    </ligand>
</feature>
<dbReference type="PANTHER" id="PTHR19384:SF10">
    <property type="entry name" value="NADPH-DEPENDENT DIFLAVIN OXIDOREDUCTASE 1"/>
    <property type="match status" value="1"/>
</dbReference>
<feature type="binding site" evidence="9">
    <location>
        <begin position="531"/>
        <end position="535"/>
    </location>
    <ligand>
        <name>NADP(+)</name>
        <dbReference type="ChEBI" id="CHEBI:58349"/>
    </ligand>
</feature>
<dbReference type="Pfam" id="PF00667">
    <property type="entry name" value="FAD_binding_1"/>
    <property type="match status" value="1"/>
</dbReference>
<sequence length="607" mass="68657">MTQTVPEPEHETEHDLLILFATETGTAQDAAETVARTCRRLHFRCKVMDMEAYNPPDLISESRVIFVVSTTGSGAEPRPMTPLWAMLLRSDLPQDLFEDLSFAVFGLGDSAYEKFCWPAKKLSRRLESLGAHQVFERGEGDEQDPLGIDGMLDLWCDGLLEKLLSLYPLPEGVELVSKAEAPPPRIKIRAIAEPSSSDLNPPPEGFETPERVGPSLISYYAVKVAKNTRITASDWYQDVRHLEFDFAEDIRYSPGDVAVIHPIASALDVEEFLTLMGWGNTADDCFDIEPNVTETPLPLNVPRQSTLRVLFTRFVNFNAVPRREFFRFLRHFTTDELERERIDEFLSREGADELYEYTHKVRRTIWEVLTEFRNVRIPKEYIFDVFPPLRPREFSIASSVKRHPRQVQLCVAIVKYKTALKVPRRGVCTTFLAGLTAGDTITVGLKPGLLKLPQDPGTPVICVGPGTGIAPMRAVIEDRMHSGIFATTLYFGCRSAAKDHHYGSEWRKYAEQEHITYRVAFSRDGPEGMKRTYVQDLMREDAARLWELIGKQDAWVLISGSSNKMPAAVKEAVAYATENVGGQTADEAKQYVARMEREGRLIEECWS</sequence>
<comment type="function">
    <text evidence="9">NADPH-dependent reductase which is a central component of the cytosolic iron-sulfur (Fe-S) protein assembly (CIA) machinery. Transfers electrons from NADPH via its FAD and FMN prosthetic groups to the [2Fe-2S] cluster of DRE2, another key component of the CIA machinery. In turn, this reduced cluster provides electrons for assembly of cytosolic iron-sulfur cluster proteins. Positively controls H(2)O(2)-induced cell death.</text>
</comment>
<protein>
    <recommendedName>
        <fullName evidence="9">NADPH-dependent diflavin oxidoreductase 1</fullName>
        <ecNumber evidence="9">1.18.1.-</ecNumber>
    </recommendedName>
    <alternativeName>
        <fullName evidence="9">NADPH-dependent FMN and FAD-containing oxidoreductase</fullName>
    </alternativeName>
</protein>
<name>A0ABR3JBE3_9AGAR</name>
<evidence type="ECO:0000313" key="13">
    <source>
        <dbReference type="Proteomes" id="UP001556367"/>
    </source>
</evidence>
<dbReference type="Gene3D" id="1.20.990.10">
    <property type="entry name" value="NADPH-cytochrome p450 Reductase, Chain A, domain 3"/>
    <property type="match status" value="1"/>
</dbReference>
<feature type="domain" description="FAD-binding FR-type" evidence="11">
    <location>
        <begin position="217"/>
        <end position="453"/>
    </location>
</feature>
<evidence type="ECO:0000256" key="2">
    <source>
        <dbReference type="ARBA" id="ARBA00001974"/>
    </source>
</evidence>
<evidence type="ECO:0000259" key="10">
    <source>
        <dbReference type="PROSITE" id="PS50902"/>
    </source>
</evidence>
<keyword evidence="8 9" id="KW-0560">Oxidoreductase</keyword>
<dbReference type="InterPro" id="IPR039261">
    <property type="entry name" value="FNR_nucleotide-bd"/>
</dbReference>
<reference evidence="13" key="1">
    <citation type="submission" date="2024-06" db="EMBL/GenBank/DDBJ databases">
        <title>Multi-omics analyses provide insights into the biosynthesis of the anticancer antibiotic pleurotin in Hohenbuehelia grisea.</title>
        <authorList>
            <person name="Weaver J.A."/>
            <person name="Alberti F."/>
        </authorList>
    </citation>
    <scope>NUCLEOTIDE SEQUENCE [LARGE SCALE GENOMIC DNA]</scope>
    <source>
        <strain evidence="13">T-177</strain>
    </source>
</reference>
<feature type="binding site" evidence="9">
    <location>
        <position position="606"/>
    </location>
    <ligand>
        <name>FAD</name>
        <dbReference type="ChEBI" id="CHEBI:57692"/>
    </ligand>
</feature>
<evidence type="ECO:0000256" key="1">
    <source>
        <dbReference type="ARBA" id="ARBA00001917"/>
    </source>
</evidence>
<dbReference type="EC" id="1.18.1.-" evidence="9"/>
<evidence type="ECO:0000256" key="6">
    <source>
        <dbReference type="ARBA" id="ARBA00022827"/>
    </source>
</evidence>
<dbReference type="SUPFAM" id="SSF63380">
    <property type="entry name" value="Riboflavin synthase domain-like"/>
    <property type="match status" value="1"/>
</dbReference>
<dbReference type="PRINTS" id="PR00369">
    <property type="entry name" value="FLAVODOXIN"/>
</dbReference>
<evidence type="ECO:0000256" key="4">
    <source>
        <dbReference type="ARBA" id="ARBA00022630"/>
    </source>
</evidence>
<comment type="caution">
    <text evidence="9">Lacks conserved residue(s) required for the propagation of feature annotation.</text>
</comment>
<dbReference type="InterPro" id="IPR001433">
    <property type="entry name" value="OxRdtase_FAD/NAD-bd"/>
</dbReference>
<dbReference type="InterPro" id="IPR017938">
    <property type="entry name" value="Riboflavin_synthase-like_b-brl"/>
</dbReference>
<comment type="cofactor">
    <cofactor evidence="2 9">
        <name>FAD</name>
        <dbReference type="ChEBI" id="CHEBI:57692"/>
    </cofactor>
</comment>
<dbReference type="PROSITE" id="PS50902">
    <property type="entry name" value="FLAVODOXIN_LIKE"/>
    <property type="match status" value="1"/>
</dbReference>
<feature type="domain" description="Flavodoxin-like" evidence="10">
    <location>
        <begin position="16"/>
        <end position="160"/>
    </location>
</feature>
<keyword evidence="5 9" id="KW-0288">FMN</keyword>
<dbReference type="HAMAP" id="MF_03178">
    <property type="entry name" value="NDOR1"/>
    <property type="match status" value="1"/>
</dbReference>
<dbReference type="PROSITE" id="PS51384">
    <property type="entry name" value="FAD_FR"/>
    <property type="match status" value="1"/>
</dbReference>
<keyword evidence="13" id="KW-1185">Reference proteome</keyword>
<comment type="similarity">
    <text evidence="9">In the C-terminal section; belongs to the flavoprotein pyridine nucleotide cytochrome reductase family.</text>
</comment>
<dbReference type="Gene3D" id="3.40.50.80">
    <property type="entry name" value="Nucleotide-binding domain of ferredoxin-NADP reductase (FNR) module"/>
    <property type="match status" value="1"/>
</dbReference>
<keyword evidence="7 9" id="KW-0521">NADP</keyword>
<evidence type="ECO:0000256" key="5">
    <source>
        <dbReference type="ARBA" id="ARBA00022643"/>
    </source>
</evidence>
<dbReference type="InterPro" id="IPR017927">
    <property type="entry name" value="FAD-bd_FR_type"/>
</dbReference>
<feature type="binding site" evidence="9">
    <location>
        <position position="467"/>
    </location>
    <ligand>
        <name>NADP(+)</name>
        <dbReference type="ChEBI" id="CHEBI:58349"/>
    </ligand>
</feature>
<keyword evidence="3 9" id="KW-0963">Cytoplasm</keyword>
<comment type="catalytic activity">
    <reaction evidence="9">
        <text>2 oxidized [2Fe-2S]-[protein] + NADPH = 2 reduced [2Fe-2S]-[protein] + NADP(+) + H(+)</text>
        <dbReference type="Rhea" id="RHEA:67716"/>
        <dbReference type="Rhea" id="RHEA-COMP:17327"/>
        <dbReference type="Rhea" id="RHEA-COMP:17328"/>
        <dbReference type="ChEBI" id="CHEBI:15378"/>
        <dbReference type="ChEBI" id="CHEBI:33737"/>
        <dbReference type="ChEBI" id="CHEBI:33738"/>
        <dbReference type="ChEBI" id="CHEBI:57783"/>
        <dbReference type="ChEBI" id="CHEBI:58349"/>
    </reaction>
</comment>
<dbReference type="InterPro" id="IPR001094">
    <property type="entry name" value="Flavdoxin-like"/>
</dbReference>
<dbReference type="PRINTS" id="PR00371">
    <property type="entry name" value="FPNCR"/>
</dbReference>
<organism evidence="12 13">
    <name type="scientific">Hohenbuehelia grisea</name>
    <dbReference type="NCBI Taxonomy" id="104357"/>
    <lineage>
        <taxon>Eukaryota</taxon>
        <taxon>Fungi</taxon>
        <taxon>Dikarya</taxon>
        <taxon>Basidiomycota</taxon>
        <taxon>Agaricomycotina</taxon>
        <taxon>Agaricomycetes</taxon>
        <taxon>Agaricomycetidae</taxon>
        <taxon>Agaricales</taxon>
        <taxon>Pleurotineae</taxon>
        <taxon>Pleurotaceae</taxon>
        <taxon>Hohenbuehelia</taxon>
    </lineage>
</organism>
<feature type="binding site" evidence="9">
    <location>
        <begin position="69"/>
        <end position="72"/>
    </location>
    <ligand>
        <name>FMN</name>
        <dbReference type="ChEBI" id="CHEBI:58210"/>
    </ligand>
</feature>
<comment type="subcellular location">
    <subcellularLocation>
        <location evidence="9">Cytoplasm</location>
    </subcellularLocation>
    <subcellularLocation>
        <location evidence="9">Mitochondrion</location>
    </subcellularLocation>
    <text evidence="9">Relocalizes to mitochondria after H(2)O(2) exposure.</text>
</comment>
<feature type="binding site" evidence="9">
    <location>
        <begin position="426"/>
        <end position="429"/>
    </location>
    <ligand>
        <name>FAD</name>
        <dbReference type="ChEBI" id="CHEBI:57692"/>
    </ligand>
</feature>
<feature type="binding site" evidence="9">
    <location>
        <begin position="522"/>
        <end position="523"/>
    </location>
    <ligand>
        <name>NADP(+)</name>
        <dbReference type="ChEBI" id="CHEBI:58349"/>
    </ligand>
</feature>
<feature type="binding site" evidence="9">
    <location>
        <begin position="22"/>
        <end position="27"/>
    </location>
    <ligand>
        <name>FMN</name>
        <dbReference type="ChEBI" id="CHEBI:58210"/>
    </ligand>
</feature>
<dbReference type="SUPFAM" id="SSF52343">
    <property type="entry name" value="Ferredoxin reductase-like, C-terminal NADP-linked domain"/>
    <property type="match status" value="1"/>
</dbReference>
<comment type="caution">
    <text evidence="12">The sequence shown here is derived from an EMBL/GenBank/DDBJ whole genome shotgun (WGS) entry which is preliminary data.</text>
</comment>
<dbReference type="Pfam" id="PF00258">
    <property type="entry name" value="Flavodoxin_1"/>
    <property type="match status" value="1"/>
</dbReference>
<keyword evidence="6 9" id="KW-0274">FAD</keyword>
<evidence type="ECO:0000256" key="8">
    <source>
        <dbReference type="ARBA" id="ARBA00023002"/>
    </source>
</evidence>
<dbReference type="Proteomes" id="UP001556367">
    <property type="component" value="Unassembled WGS sequence"/>
</dbReference>
<keyword evidence="9" id="KW-0496">Mitochondrion</keyword>
<evidence type="ECO:0000259" key="11">
    <source>
        <dbReference type="PROSITE" id="PS51384"/>
    </source>
</evidence>
<comment type="cofactor">
    <cofactor evidence="1 9">
        <name>FMN</name>
        <dbReference type="ChEBI" id="CHEBI:58210"/>
    </cofactor>
</comment>
<evidence type="ECO:0000256" key="3">
    <source>
        <dbReference type="ARBA" id="ARBA00022490"/>
    </source>
</evidence>
<dbReference type="InterPro" id="IPR008254">
    <property type="entry name" value="Flavodoxin/NO_synth"/>
</dbReference>
<accession>A0ABR3JBE3</accession>
<dbReference type="InterPro" id="IPR003097">
    <property type="entry name" value="CysJ-like_FAD-binding"/>
</dbReference>
<feature type="binding site" evidence="9">
    <location>
        <begin position="392"/>
        <end position="395"/>
    </location>
    <ligand>
        <name>FAD</name>
        <dbReference type="ChEBI" id="CHEBI:57692"/>
    </ligand>
</feature>
<gene>
    <name evidence="9" type="primary">TAH18</name>
    <name evidence="12" type="ORF">HGRIS_007040</name>
</gene>
<dbReference type="InterPro" id="IPR028879">
    <property type="entry name" value="NDOR1"/>
</dbReference>